<dbReference type="GO" id="GO:0003952">
    <property type="term" value="F:NAD+ synthase (glutamine-hydrolyzing) activity"/>
    <property type="evidence" value="ECO:0007669"/>
    <property type="project" value="UniProtKB-UniRule"/>
</dbReference>
<evidence type="ECO:0000256" key="6">
    <source>
        <dbReference type="ARBA" id="ARBA00023027"/>
    </source>
</evidence>
<dbReference type="AlphaFoldDB" id="A0A069E2F0"/>
<evidence type="ECO:0000256" key="10">
    <source>
        <dbReference type="SAM" id="MobiDB-lite"/>
    </source>
</evidence>
<dbReference type="SUPFAM" id="SSF56317">
    <property type="entry name" value="Carbon-nitrogen hydrolase"/>
    <property type="match status" value="1"/>
</dbReference>
<dbReference type="NCBIfam" id="TIGR00552">
    <property type="entry name" value="nadE"/>
    <property type="match status" value="1"/>
</dbReference>
<dbReference type="OrthoDB" id="9760188at2"/>
<feature type="compositionally biased region" description="Basic and acidic residues" evidence="10">
    <location>
        <begin position="534"/>
        <end position="549"/>
    </location>
</feature>
<comment type="caution">
    <text evidence="12">The sequence shown here is derived from an EMBL/GenBank/DDBJ whole genome shotgun (WGS) entry which is preliminary data.</text>
</comment>
<name>A0A069E2F0_9PROT</name>
<dbReference type="GO" id="GO:0008795">
    <property type="term" value="F:NAD+ synthase activity"/>
    <property type="evidence" value="ECO:0007669"/>
    <property type="project" value="UniProtKB-UniRule"/>
</dbReference>
<feature type="binding site" evidence="7">
    <location>
        <begin position="288"/>
        <end position="295"/>
    </location>
    <ligand>
        <name>ATP</name>
        <dbReference type="ChEBI" id="CHEBI:30616"/>
    </ligand>
</feature>
<dbReference type="Pfam" id="PF02540">
    <property type="entry name" value="NAD_synthase"/>
    <property type="match status" value="1"/>
</dbReference>
<dbReference type="Gene3D" id="3.60.110.10">
    <property type="entry name" value="Carbon-nitrogen hydrolase"/>
    <property type="match status" value="1"/>
</dbReference>
<dbReference type="GO" id="GO:0005737">
    <property type="term" value="C:cytoplasm"/>
    <property type="evidence" value="ECO:0007669"/>
    <property type="project" value="InterPro"/>
</dbReference>
<feature type="domain" description="CN hydrolase" evidence="11">
    <location>
        <begin position="5"/>
        <end position="245"/>
    </location>
</feature>
<keyword evidence="5 7" id="KW-0067">ATP-binding</keyword>
<dbReference type="InterPro" id="IPR003694">
    <property type="entry name" value="NAD_synthase"/>
</dbReference>
<dbReference type="InterPro" id="IPR003010">
    <property type="entry name" value="C-N_Hydrolase"/>
</dbReference>
<dbReference type="STRING" id="1280949.HAD_01010"/>
<protein>
    <recommendedName>
        <fullName evidence="7 8">Glutamine-dependent NAD(+) synthetase</fullName>
        <ecNumber evidence="7 8">6.3.5.1</ecNumber>
    </recommendedName>
    <alternativeName>
        <fullName evidence="7 8">NAD(+) synthase [glutamine-hydrolyzing]</fullName>
    </alternativeName>
</protein>
<comment type="caution">
    <text evidence="7">Lacks conserved residue(s) required for the propagation of feature annotation.</text>
</comment>
<keyword evidence="6 7" id="KW-0520">NAD</keyword>
<dbReference type="PANTHER" id="PTHR23090:SF9">
    <property type="entry name" value="GLUTAMINE-DEPENDENT NAD(+) SYNTHETASE"/>
    <property type="match status" value="1"/>
</dbReference>
<evidence type="ECO:0000256" key="2">
    <source>
        <dbReference type="ARBA" id="ARBA00007145"/>
    </source>
</evidence>
<dbReference type="UniPathway" id="UPA00253">
    <property type="reaction ID" value="UER00334"/>
</dbReference>
<feature type="active site" description="For glutaminase activity" evidence="7">
    <location>
        <position position="113"/>
    </location>
</feature>
<evidence type="ECO:0000256" key="8">
    <source>
        <dbReference type="PIRNR" id="PIRNR006630"/>
    </source>
</evidence>
<feature type="region of interest" description="Disordered" evidence="10">
    <location>
        <begin position="524"/>
        <end position="549"/>
    </location>
</feature>
<evidence type="ECO:0000256" key="4">
    <source>
        <dbReference type="ARBA" id="ARBA00022741"/>
    </source>
</evidence>
<evidence type="ECO:0000313" key="12">
    <source>
        <dbReference type="EMBL" id="KCZ84215.1"/>
    </source>
</evidence>
<comment type="function">
    <text evidence="7">Catalyzes the ATP-dependent amidation of deamido-NAD to form NAD. Uses L-glutamine as a nitrogen source.</text>
</comment>
<evidence type="ECO:0000256" key="7">
    <source>
        <dbReference type="HAMAP-Rule" id="MF_02090"/>
    </source>
</evidence>
<reference evidence="12 13" key="1">
    <citation type="journal article" date="2014" name="Antonie Van Leeuwenhoek">
        <title>Hyphomonas beringensis sp. nov. and Hyphomonas chukchiensis sp. nov., isolated from surface seawater of the Bering Sea and Chukchi Sea.</title>
        <authorList>
            <person name="Li C."/>
            <person name="Lai Q."/>
            <person name="Li G."/>
            <person name="Dong C."/>
            <person name="Wang J."/>
            <person name="Liao Y."/>
            <person name="Shao Z."/>
        </authorList>
    </citation>
    <scope>NUCLEOTIDE SEQUENCE [LARGE SCALE GENOMIC DNA]</scope>
    <source>
        <strain evidence="12 13">MHS-3</strain>
    </source>
</reference>
<evidence type="ECO:0000256" key="1">
    <source>
        <dbReference type="ARBA" id="ARBA00005188"/>
    </source>
</evidence>
<dbReference type="PIRSF" id="PIRSF006630">
    <property type="entry name" value="NADS_GAT"/>
    <property type="match status" value="1"/>
</dbReference>
<feature type="binding site" evidence="7">
    <location>
        <position position="400"/>
    </location>
    <ligand>
        <name>deamido-NAD(+)</name>
        <dbReference type="ChEBI" id="CHEBI:58437"/>
        <note>ligand shared between two neighboring subunits</note>
    </ligand>
</feature>
<dbReference type="InterPro" id="IPR014729">
    <property type="entry name" value="Rossmann-like_a/b/a_fold"/>
</dbReference>
<feature type="active site" description="Nucleophile; for glutaminase activity" evidence="7">
    <location>
        <position position="150"/>
    </location>
</feature>
<feature type="binding site" evidence="7">
    <location>
        <position position="395"/>
    </location>
    <ligand>
        <name>ATP</name>
        <dbReference type="ChEBI" id="CHEBI:30616"/>
    </ligand>
</feature>
<proteinExistence type="inferred from homology"/>
<gene>
    <name evidence="7" type="primary">nadE</name>
    <name evidence="12" type="ORF">HAD_01010</name>
</gene>
<accession>A0A069E2F0</accession>
<dbReference type="InterPro" id="IPR014445">
    <property type="entry name" value="Gln-dep_NAD_synthase"/>
</dbReference>
<feature type="binding site" evidence="7">
    <location>
        <position position="119"/>
    </location>
    <ligand>
        <name>L-glutamine</name>
        <dbReference type="ChEBI" id="CHEBI:58359"/>
    </ligand>
</feature>
<dbReference type="eggNOG" id="COG0171">
    <property type="taxonomic scope" value="Bacteria"/>
</dbReference>
<dbReference type="InterPro" id="IPR036526">
    <property type="entry name" value="C-N_Hydrolase_sf"/>
</dbReference>
<dbReference type="GO" id="GO:0009435">
    <property type="term" value="P:NAD+ biosynthetic process"/>
    <property type="evidence" value="ECO:0007669"/>
    <property type="project" value="UniProtKB-UniRule"/>
</dbReference>
<feature type="binding site" evidence="7">
    <location>
        <position position="371"/>
    </location>
    <ligand>
        <name>deamido-NAD(+)</name>
        <dbReference type="ChEBI" id="CHEBI:58437"/>
        <note>ligand shared between two neighboring subunits</note>
    </ligand>
</feature>
<keyword evidence="4 7" id="KW-0547">Nucleotide-binding</keyword>
<dbReference type="PANTHER" id="PTHR23090">
    <property type="entry name" value="NH 3 /GLUTAMINE-DEPENDENT NAD + SYNTHETASE"/>
    <property type="match status" value="1"/>
</dbReference>
<dbReference type="GO" id="GO:0005524">
    <property type="term" value="F:ATP binding"/>
    <property type="evidence" value="ECO:0007669"/>
    <property type="project" value="UniProtKB-UniRule"/>
</dbReference>
<feature type="active site" description="Proton acceptor; for glutaminase activity" evidence="7">
    <location>
        <position position="45"/>
    </location>
</feature>
<organism evidence="12 13">
    <name type="scientific">Hyphomonas adhaerens MHS-3</name>
    <dbReference type="NCBI Taxonomy" id="1280949"/>
    <lineage>
        <taxon>Bacteria</taxon>
        <taxon>Pseudomonadati</taxon>
        <taxon>Pseudomonadota</taxon>
        <taxon>Alphaproteobacteria</taxon>
        <taxon>Hyphomonadales</taxon>
        <taxon>Hyphomonadaceae</taxon>
        <taxon>Hyphomonas</taxon>
    </lineage>
</organism>
<sequence length="549" mass="59836">MSKNLNILVAQLNPVVGDINGNLTLAREAYAEAADKGVDLLVLSELFILGYPAEDLVLKPAAVDLSMRAVQELAVETSGGPAVIIGSPWLDGGKRHNSAVLLQHGKVAGRYDKRELPNYGVFDEKRIFDPGEGPLPVFELNGIQVGIAICEDIWHPRVPSALAEAGAEMLIVPNGSPWRRTVQVERHTSFSAWTKTGVPYLFVNQVGGQDELVFDGASYAVDFDGTEHQLLGDFVTGTALVTFDGETHQFSSDAKAELTSGWEAEYRAAVMALGDYVNKNRFPGVVLGMSGGIDSALTAAIAVDALGADRVWCVMLPSKYTSSDSLEDAKRCAEALGAKYDTINIRPGVDALDEMLAEQFEGTTPDTTEENIQSRLRAVTLMALSNKFGHMVVTTGNKSEMAVGYATLYGDMCGGYNALKDFWKTEVFELARWRNTALPKGALGPGGEVIPMRIITKPPSAELREDQKDQDSLPPYDVLDDILRGLVEGEEDVDEILARGHDASTVRRIEHLLYVAEYKRRQAPPGAKVGGKNFGRDRRYPITNRFRDD</sequence>
<dbReference type="EMBL" id="ARYH01000001">
    <property type="protein sequence ID" value="KCZ84215.1"/>
    <property type="molecule type" value="Genomic_DNA"/>
</dbReference>
<feature type="binding site" evidence="7">
    <location>
        <position position="176"/>
    </location>
    <ligand>
        <name>L-glutamine</name>
        <dbReference type="ChEBI" id="CHEBI:58359"/>
    </ligand>
</feature>
<dbReference type="Proteomes" id="UP000027446">
    <property type="component" value="Unassembled WGS sequence"/>
</dbReference>
<evidence type="ECO:0000256" key="5">
    <source>
        <dbReference type="ARBA" id="ARBA00022840"/>
    </source>
</evidence>
<comment type="catalytic activity">
    <reaction evidence="7 8">
        <text>deamido-NAD(+) + L-glutamine + ATP + H2O = L-glutamate + AMP + diphosphate + NAD(+) + H(+)</text>
        <dbReference type="Rhea" id="RHEA:24384"/>
        <dbReference type="ChEBI" id="CHEBI:15377"/>
        <dbReference type="ChEBI" id="CHEBI:15378"/>
        <dbReference type="ChEBI" id="CHEBI:29985"/>
        <dbReference type="ChEBI" id="CHEBI:30616"/>
        <dbReference type="ChEBI" id="CHEBI:33019"/>
        <dbReference type="ChEBI" id="CHEBI:57540"/>
        <dbReference type="ChEBI" id="CHEBI:58359"/>
        <dbReference type="ChEBI" id="CHEBI:58437"/>
        <dbReference type="ChEBI" id="CHEBI:456215"/>
        <dbReference type="EC" id="6.3.5.1"/>
    </reaction>
</comment>
<keyword evidence="3 7" id="KW-0436">Ligase</keyword>
<dbReference type="NCBIfam" id="NF010588">
    <property type="entry name" value="PRK13981.1"/>
    <property type="match status" value="1"/>
</dbReference>
<dbReference type="eggNOG" id="COG0388">
    <property type="taxonomic scope" value="Bacteria"/>
</dbReference>
<dbReference type="Gene3D" id="3.40.50.620">
    <property type="entry name" value="HUPs"/>
    <property type="match status" value="1"/>
</dbReference>
<dbReference type="Pfam" id="PF00795">
    <property type="entry name" value="CN_hydrolase"/>
    <property type="match status" value="1"/>
</dbReference>
<evidence type="ECO:0000259" key="11">
    <source>
        <dbReference type="PROSITE" id="PS50263"/>
    </source>
</evidence>
<dbReference type="EC" id="6.3.5.1" evidence="7 8"/>
<dbReference type="PATRIC" id="fig|1280949.3.peg.205"/>
<evidence type="ECO:0000256" key="9">
    <source>
        <dbReference type="RuleBase" id="RU003811"/>
    </source>
</evidence>
<evidence type="ECO:0000256" key="3">
    <source>
        <dbReference type="ARBA" id="ARBA00022598"/>
    </source>
</evidence>
<comment type="similarity">
    <text evidence="2 7 8">In the C-terminal section; belongs to the NAD synthetase family.</text>
</comment>
<comment type="pathway">
    <text evidence="1 7 8">Cofactor biosynthesis; NAD(+) biosynthesis; NAD(+) from deamido-NAD(+) (L-Gln route): step 1/1.</text>
</comment>
<keyword evidence="13" id="KW-1185">Reference proteome</keyword>
<evidence type="ECO:0000313" key="13">
    <source>
        <dbReference type="Proteomes" id="UP000027446"/>
    </source>
</evidence>
<dbReference type="PROSITE" id="PS50263">
    <property type="entry name" value="CN_HYDROLASE"/>
    <property type="match status" value="1"/>
</dbReference>
<comment type="similarity">
    <text evidence="9">Belongs to the NAD synthetase family.</text>
</comment>
<dbReference type="SUPFAM" id="SSF52402">
    <property type="entry name" value="Adenine nucleotide alpha hydrolases-like"/>
    <property type="match status" value="1"/>
</dbReference>
<feature type="binding site" evidence="7">
    <location>
        <position position="519"/>
    </location>
    <ligand>
        <name>deamido-NAD(+)</name>
        <dbReference type="ChEBI" id="CHEBI:58437"/>
        <note>ligand shared between two neighboring subunits</note>
    </ligand>
</feature>
<dbReference type="CDD" id="cd07570">
    <property type="entry name" value="GAT_Gln-NAD-synth"/>
    <property type="match status" value="1"/>
</dbReference>
<dbReference type="InterPro" id="IPR022310">
    <property type="entry name" value="NAD/GMP_synthase"/>
</dbReference>
<dbReference type="RefSeq" id="WP_035571376.1">
    <property type="nucleotide sequence ID" value="NZ_ARYH01000001.1"/>
</dbReference>
<dbReference type="FunFam" id="3.40.50.620:FF:000106">
    <property type="entry name" value="Glutamine-dependent NAD(+) synthetase"/>
    <property type="match status" value="1"/>
</dbReference>
<dbReference type="HAMAP" id="MF_02090">
    <property type="entry name" value="NadE_glutamine_dep"/>
    <property type="match status" value="1"/>
</dbReference>
<dbReference type="CDD" id="cd00553">
    <property type="entry name" value="NAD_synthase"/>
    <property type="match status" value="1"/>
</dbReference>
<dbReference type="GO" id="GO:0004359">
    <property type="term" value="F:glutaminase activity"/>
    <property type="evidence" value="ECO:0007669"/>
    <property type="project" value="InterPro"/>
</dbReference>